<evidence type="ECO:0000313" key="2">
    <source>
        <dbReference type="Proteomes" id="UP000473658"/>
    </source>
</evidence>
<name>A0AA88EV81_RHIRH</name>
<protein>
    <submittedName>
        <fullName evidence="1">Uncharacterized protein</fullName>
    </submittedName>
</protein>
<comment type="caution">
    <text evidence="1">The sequence shown here is derived from an EMBL/GenBank/DDBJ whole genome shotgun (WGS) entry which is preliminary data.</text>
</comment>
<reference evidence="1 2" key="1">
    <citation type="submission" date="2018-08" db="EMBL/GenBank/DDBJ databases">
        <title>Crown Gall in kiwifruit.</title>
        <authorList>
            <person name="Visnovsky S.B."/>
            <person name="Pitman A.R."/>
        </authorList>
    </citation>
    <scope>NUCLEOTIDE SEQUENCE [LARGE SCALE GENOMIC DNA]</scope>
    <source>
        <strain evidence="1 2">SBV_302_78_2</strain>
    </source>
</reference>
<evidence type="ECO:0000313" key="1">
    <source>
        <dbReference type="EMBL" id="KAA3497988.1"/>
    </source>
</evidence>
<accession>A0AA88EV81</accession>
<gene>
    <name evidence="1" type="ORF">DXM27_24960</name>
</gene>
<sequence>MHDRLRGWQRRDAIPDLAERGLKSYFPATRDLCYAFLLRHLSELPREFQSHLPDWVIAIRMRDVSELMWQDDEARLPIGRTISGLERMKAFLSAPERGDVLTELRLLESSEETFLGPQGACRAVTFYKGEPAALGHQAMARFLNYGEGFIRAAAAKIWLSVDRSGDEDILRKLSADGHPAVASAMLDGAVRGWGTLPQSRKSRLIDIIGAQATEPAAAAAMMPNLIRFDRVEYSGPGRAWDLFAGVMPIALEALPAGAEFTEARLFNVVMESRSKIAPKNLVRICDSWLHWLEKVTGEGLVPDDFTLGFADLLLDATRGKPEMREGRLARALALPGSTAPYAIIGDIVDHWHVLTDAERNLVVNMLGAARPDAIWLKASVLTSPDVPKDLEQLLLPIGPALDGPALVLVTGLADDLLAACVQAFTGQPPRLWNRAHRGSEVWQPVVDLIVRQPRHPLFGIAWEAISGGGEGDLVRQIILDCGRSDAELFLDLLLRHKLSHVGDFMPKAWAAVLDQAPDRETRTEWLCRALIYSTAILDDLTDLDLWLLNKDDQRIALHFLEPDIESVMAVKEISDWHELHSGMNRLLEQFKKEPPRLHGTYGQIQRIVRQEIGDDHPLHEALEALRLRSLKLAEALKTHLLGESKPAEPEGWIAP</sequence>
<dbReference type="AlphaFoldDB" id="A0AA88EV81"/>
<proteinExistence type="predicted"/>
<organism evidence="1 2">
    <name type="scientific">Rhizobium rhizogenes</name>
    <name type="common">Agrobacterium rhizogenes</name>
    <dbReference type="NCBI Taxonomy" id="359"/>
    <lineage>
        <taxon>Bacteria</taxon>
        <taxon>Pseudomonadati</taxon>
        <taxon>Pseudomonadota</taxon>
        <taxon>Alphaproteobacteria</taxon>
        <taxon>Hyphomicrobiales</taxon>
        <taxon>Rhizobiaceae</taxon>
        <taxon>Rhizobium/Agrobacterium group</taxon>
        <taxon>Rhizobium</taxon>
    </lineage>
</organism>
<dbReference type="Proteomes" id="UP000473658">
    <property type="component" value="Unassembled WGS sequence"/>
</dbReference>
<dbReference type="EMBL" id="QRFF01000011">
    <property type="protein sequence ID" value="KAA3497988.1"/>
    <property type="molecule type" value="Genomic_DNA"/>
</dbReference>